<dbReference type="Proteomes" id="UP000306791">
    <property type="component" value="Unassembled WGS sequence"/>
</dbReference>
<dbReference type="Gene3D" id="3.30.379.10">
    <property type="entry name" value="Chitobiase/beta-hexosaminidase domain 2-like"/>
    <property type="match status" value="1"/>
</dbReference>
<keyword evidence="12" id="KW-1185">Reference proteome</keyword>
<feature type="compositionally biased region" description="Basic and acidic residues" evidence="8">
    <location>
        <begin position="572"/>
        <end position="587"/>
    </location>
</feature>
<evidence type="ECO:0000259" key="10">
    <source>
        <dbReference type="SMART" id="SM01081"/>
    </source>
</evidence>
<feature type="region of interest" description="Disordered" evidence="8">
    <location>
        <begin position="570"/>
        <end position="593"/>
    </location>
</feature>
<feature type="chain" id="PRO_5047468535" description="beta-N-acetylhexosaminidase" evidence="9">
    <location>
        <begin position="26"/>
        <end position="910"/>
    </location>
</feature>
<evidence type="ECO:0000256" key="1">
    <source>
        <dbReference type="ARBA" id="ARBA00001231"/>
    </source>
</evidence>
<dbReference type="Gene3D" id="3.20.20.80">
    <property type="entry name" value="Glycosidases"/>
    <property type="match status" value="1"/>
</dbReference>
<evidence type="ECO:0000256" key="6">
    <source>
        <dbReference type="ARBA" id="ARBA00030512"/>
    </source>
</evidence>
<reference evidence="11 12" key="1">
    <citation type="submission" date="2019-05" db="EMBL/GenBank/DDBJ databases">
        <title>Microbulbifer harenosus sp. nov., an alginate-degrading bacterium isolated from coastal sand.</title>
        <authorList>
            <person name="Huang H."/>
            <person name="Mo K."/>
            <person name="Bao S."/>
        </authorList>
    </citation>
    <scope>NUCLEOTIDE SEQUENCE [LARGE SCALE GENOMIC DNA]</scope>
    <source>
        <strain evidence="11 12">HB161719</strain>
    </source>
</reference>
<dbReference type="PRINTS" id="PR00738">
    <property type="entry name" value="GLHYDRLASE20"/>
</dbReference>
<dbReference type="PANTHER" id="PTHR22600">
    <property type="entry name" value="BETA-HEXOSAMINIDASE"/>
    <property type="match status" value="1"/>
</dbReference>
<dbReference type="Pfam" id="PF03174">
    <property type="entry name" value="CHB_HEX_C"/>
    <property type="match status" value="1"/>
</dbReference>
<evidence type="ECO:0000256" key="9">
    <source>
        <dbReference type="SAM" id="SignalP"/>
    </source>
</evidence>
<dbReference type="EC" id="3.2.1.52" evidence="3"/>
<dbReference type="InterPro" id="IPR008965">
    <property type="entry name" value="CBM2/CBM3_carb-bd_dom_sf"/>
</dbReference>
<organism evidence="11 12">
    <name type="scientific">Microbulbifer harenosus</name>
    <dbReference type="NCBI Taxonomy" id="2576840"/>
    <lineage>
        <taxon>Bacteria</taxon>
        <taxon>Pseudomonadati</taxon>
        <taxon>Pseudomonadota</taxon>
        <taxon>Gammaproteobacteria</taxon>
        <taxon>Cellvibrionales</taxon>
        <taxon>Microbulbiferaceae</taxon>
        <taxon>Microbulbifer</taxon>
    </lineage>
</organism>
<proteinExistence type="inferred from homology"/>
<comment type="catalytic activity">
    <reaction evidence="1">
        <text>Hydrolysis of terminal non-reducing N-acetyl-D-hexosamine residues in N-acetyl-beta-D-hexosaminides.</text>
        <dbReference type="EC" id="3.2.1.52"/>
    </reaction>
</comment>
<dbReference type="InterPro" id="IPR012291">
    <property type="entry name" value="CBM2_carb-bd_dom_sf"/>
</dbReference>
<name>A0ABY2UMC0_9GAMM</name>
<dbReference type="Pfam" id="PF02838">
    <property type="entry name" value="Glyco_hydro_20b"/>
    <property type="match status" value="1"/>
</dbReference>
<dbReference type="InterPro" id="IPR025705">
    <property type="entry name" value="Beta_hexosaminidase_sua/sub"/>
</dbReference>
<sequence>MNRLPLFASLALSALIASCSDPESAAAPETAVALSAPERIAANFAVTQEVLTNFQGMDDEMRALCKRAGGSSAACSTYRVSLINNGPAIAADERDWVLYFHSVRRSLALLNSDAFTLERVNGDLHRLIPTANFAGIGSGETLPLDMLAESWMQFASDFQPRLFVVGADGEARVIESTDTDDLSGQVLSINKNDPNNWKRAADDANVLATASTRFERFAADDDIASVGEQDWRGRIIPQPLSTEVHAGAPVVLGAGIAIEANGLAQGSVRALEQRLTQLGLSAKSDDTYPVQVVVDSSALAGKPAGAYRLVVEPDGARVIGADADGAFYGVQSLLALVDLNSNSLPQAVVTDAPRFPHRGMFLDVGRNFHSKQVVLKLLDQMAAYKLNRFHFHLSDDEGWRLEIPGLPELAEVGGQRCFDLEENTCLLPQLGSGPKADNFGSGFYSVEDYVEILRYAADRHIEVVPEFDMPAHARSAVVAMEARYRKLKDSDPTAAEAYRLIDPEDDTRYLSVQFYNDSYINPCVDSTYNFVGKVIREVKAMHDAAGMPLQTWHFGGDEAINILASDGFEVGPGKDPEKGDTSADMRNKPWSNSPQCQKLIASGEVTALDELGELYAKRVSRLVADAGIPTMAAWNDGVKKIRNAGEELATRHNYVNSWAPLFWGGGDESAHFAETGFDLVQSHSDYLYFDMPQEVDPAERGYYWASRYTDTRKTFSYAPLNTAQQAEVYPNRDGHGWEATSPAPEFANSVRGIQGQLWSEVVRTDEAVEYQVFPRLLALAERAWHQASWELPLKEGQKFSAETTFVNKQALARDWASFSAALGNKELLKLDRAGIGYRIPAPGAVVEGDRVKTALPYPGLALEYFDGERWLPLTEGTDPQLVQSLRAKSADGNRSGRPVTLGVSADLGAK</sequence>
<dbReference type="Gene3D" id="2.60.40.290">
    <property type="match status" value="1"/>
</dbReference>
<dbReference type="InterPro" id="IPR004866">
    <property type="entry name" value="CHB/HEX_N_dom"/>
</dbReference>
<dbReference type="Pfam" id="PF03173">
    <property type="entry name" value="CHB_HEX"/>
    <property type="match status" value="1"/>
</dbReference>
<keyword evidence="4" id="KW-0378">Hydrolase</keyword>
<keyword evidence="5" id="KW-0326">Glycosidase</keyword>
<dbReference type="SUPFAM" id="SSF55545">
    <property type="entry name" value="beta-N-acetylhexosaminidase-like domain"/>
    <property type="match status" value="1"/>
</dbReference>
<keyword evidence="9" id="KW-0732">Signal</keyword>
<dbReference type="InterPro" id="IPR015883">
    <property type="entry name" value="Glyco_hydro_20_cat"/>
</dbReference>
<comment type="caution">
    <text evidence="11">The sequence shown here is derived from an EMBL/GenBank/DDBJ whole genome shotgun (WGS) entry which is preliminary data.</text>
</comment>
<dbReference type="Pfam" id="PF00728">
    <property type="entry name" value="Glyco_hydro_20"/>
    <property type="match status" value="1"/>
</dbReference>
<dbReference type="SUPFAM" id="SSF81296">
    <property type="entry name" value="E set domains"/>
    <property type="match status" value="1"/>
</dbReference>
<evidence type="ECO:0000256" key="2">
    <source>
        <dbReference type="ARBA" id="ARBA00006285"/>
    </source>
</evidence>
<dbReference type="Gene3D" id="2.60.40.10">
    <property type="entry name" value="Immunoglobulins"/>
    <property type="match status" value="1"/>
</dbReference>
<dbReference type="PROSITE" id="PS51257">
    <property type="entry name" value="PROKAR_LIPOPROTEIN"/>
    <property type="match status" value="1"/>
</dbReference>
<feature type="domain" description="Chitobiase/beta-hexosaminidases N-terminal" evidence="10">
    <location>
        <begin position="42"/>
        <end position="212"/>
    </location>
</feature>
<evidence type="ECO:0000256" key="4">
    <source>
        <dbReference type="ARBA" id="ARBA00022801"/>
    </source>
</evidence>
<dbReference type="InterPro" id="IPR015882">
    <property type="entry name" value="HEX_bac_N"/>
</dbReference>
<dbReference type="InterPro" id="IPR013783">
    <property type="entry name" value="Ig-like_fold"/>
</dbReference>
<dbReference type="InterPro" id="IPR017853">
    <property type="entry name" value="GH"/>
</dbReference>
<evidence type="ECO:0000313" key="11">
    <source>
        <dbReference type="EMBL" id="TLM79689.1"/>
    </source>
</evidence>
<dbReference type="PANTHER" id="PTHR22600:SF57">
    <property type="entry name" value="BETA-N-ACETYLHEXOSAMINIDASE"/>
    <property type="match status" value="1"/>
</dbReference>
<feature type="signal peptide" evidence="9">
    <location>
        <begin position="1"/>
        <end position="25"/>
    </location>
</feature>
<feature type="region of interest" description="Disordered" evidence="8">
    <location>
        <begin position="887"/>
        <end position="910"/>
    </location>
</feature>
<protein>
    <recommendedName>
        <fullName evidence="3">beta-N-acetylhexosaminidase</fullName>
        <ecNumber evidence="3">3.2.1.52</ecNumber>
    </recommendedName>
    <alternativeName>
        <fullName evidence="6">Beta-N-acetylhexosaminidase</fullName>
    </alternativeName>
    <alternativeName>
        <fullName evidence="7">N-acetyl-beta-glucosaminidase</fullName>
    </alternativeName>
</protein>
<evidence type="ECO:0000256" key="5">
    <source>
        <dbReference type="ARBA" id="ARBA00023295"/>
    </source>
</evidence>
<evidence type="ECO:0000313" key="12">
    <source>
        <dbReference type="Proteomes" id="UP000306791"/>
    </source>
</evidence>
<evidence type="ECO:0000256" key="8">
    <source>
        <dbReference type="SAM" id="MobiDB-lite"/>
    </source>
</evidence>
<gene>
    <name evidence="11" type="ORF">FDY93_02165</name>
</gene>
<dbReference type="InterPro" id="IPR004867">
    <property type="entry name" value="CHB_C_dom"/>
</dbReference>
<dbReference type="EMBL" id="VANI01000002">
    <property type="protein sequence ID" value="TLM79689.1"/>
    <property type="molecule type" value="Genomic_DNA"/>
</dbReference>
<dbReference type="InterPro" id="IPR029018">
    <property type="entry name" value="Hex-like_dom2"/>
</dbReference>
<evidence type="ECO:0000256" key="7">
    <source>
        <dbReference type="ARBA" id="ARBA00033000"/>
    </source>
</evidence>
<dbReference type="InterPro" id="IPR014756">
    <property type="entry name" value="Ig_E-set"/>
</dbReference>
<evidence type="ECO:0000256" key="3">
    <source>
        <dbReference type="ARBA" id="ARBA00012663"/>
    </source>
</evidence>
<dbReference type="SUPFAM" id="SSF49384">
    <property type="entry name" value="Carbohydrate-binding domain"/>
    <property type="match status" value="1"/>
</dbReference>
<dbReference type="SUPFAM" id="SSF51445">
    <property type="entry name" value="(Trans)glycosidases"/>
    <property type="match status" value="1"/>
</dbReference>
<accession>A0ABY2UMC0</accession>
<dbReference type="SMART" id="SM01081">
    <property type="entry name" value="CHB_HEX"/>
    <property type="match status" value="1"/>
</dbReference>
<dbReference type="RefSeq" id="WP_138234096.1">
    <property type="nucleotide sequence ID" value="NZ_CP185860.1"/>
</dbReference>
<comment type="similarity">
    <text evidence="2">Belongs to the glycosyl hydrolase 20 family.</text>
</comment>